<reference evidence="3" key="1">
    <citation type="journal article" date="2014" name="Front. Microbiol.">
        <title>High frequency of phylogenetically diverse reductive dehalogenase-homologous genes in deep subseafloor sedimentary metagenomes.</title>
        <authorList>
            <person name="Kawai M."/>
            <person name="Futagami T."/>
            <person name="Toyoda A."/>
            <person name="Takaki Y."/>
            <person name="Nishi S."/>
            <person name="Hori S."/>
            <person name="Arai W."/>
            <person name="Tsubouchi T."/>
            <person name="Morono Y."/>
            <person name="Uchiyama I."/>
            <person name="Ito T."/>
            <person name="Fujiyama A."/>
            <person name="Inagaki F."/>
            <person name="Takami H."/>
        </authorList>
    </citation>
    <scope>NUCLEOTIDE SEQUENCE</scope>
    <source>
        <strain evidence="3">Expedition CK06-06</strain>
    </source>
</reference>
<comment type="caution">
    <text evidence="3">The sequence shown here is derived from an EMBL/GenBank/DDBJ whole genome shotgun (WGS) entry which is preliminary data.</text>
</comment>
<dbReference type="SUPFAM" id="SSF52972">
    <property type="entry name" value="ITPase-like"/>
    <property type="match status" value="1"/>
</dbReference>
<dbReference type="AlphaFoldDB" id="X1FBH5"/>
<comment type="cofactor">
    <cofactor evidence="1">
        <name>a divalent metal cation</name>
        <dbReference type="ChEBI" id="CHEBI:60240"/>
    </cofactor>
</comment>
<evidence type="ECO:0000256" key="1">
    <source>
        <dbReference type="ARBA" id="ARBA00001968"/>
    </source>
</evidence>
<dbReference type="PANTHER" id="PTHR43213">
    <property type="entry name" value="BIFUNCTIONAL DTTP/UTP PYROPHOSPHATASE/METHYLTRANSFERASE PROTEIN-RELATED"/>
    <property type="match status" value="1"/>
</dbReference>
<accession>X1FBH5</accession>
<name>X1FBH5_9ZZZZ</name>
<feature type="non-terminal residue" evidence="3">
    <location>
        <position position="1"/>
    </location>
</feature>
<evidence type="ECO:0008006" key="4">
    <source>
        <dbReference type="Google" id="ProtNLM"/>
    </source>
</evidence>
<dbReference type="Gene3D" id="3.90.950.10">
    <property type="match status" value="1"/>
</dbReference>
<dbReference type="InterPro" id="IPR029001">
    <property type="entry name" value="ITPase-like_fam"/>
</dbReference>
<sequence length="132" mass="14759">DTIVVLNSEIIGKPKDDKDAVTILWKLNGSWHTVITGVTLINKKKGYEDNGISKTKVKFIKHNLNFIKKYVAKGESFDKAGAYAIQSDGKHLIEEIKGDYSNVVGFPEKTVIKMLERAGLVNQIRAKTRITN</sequence>
<organism evidence="3">
    <name type="scientific">marine sediment metagenome</name>
    <dbReference type="NCBI Taxonomy" id="412755"/>
    <lineage>
        <taxon>unclassified sequences</taxon>
        <taxon>metagenomes</taxon>
        <taxon>ecological metagenomes</taxon>
    </lineage>
</organism>
<evidence type="ECO:0000256" key="2">
    <source>
        <dbReference type="ARBA" id="ARBA00022801"/>
    </source>
</evidence>
<evidence type="ECO:0000313" key="3">
    <source>
        <dbReference type="EMBL" id="GAH42956.1"/>
    </source>
</evidence>
<proteinExistence type="predicted"/>
<dbReference type="Pfam" id="PF02545">
    <property type="entry name" value="Maf"/>
    <property type="match status" value="1"/>
</dbReference>
<keyword evidence="2" id="KW-0378">Hydrolase</keyword>
<gene>
    <name evidence="3" type="ORF">S03H2_11587</name>
</gene>
<protein>
    <recommendedName>
        <fullName evidence="4">Maf-like protein</fullName>
    </recommendedName>
</protein>
<dbReference type="EMBL" id="BARU01005905">
    <property type="protein sequence ID" value="GAH42956.1"/>
    <property type="molecule type" value="Genomic_DNA"/>
</dbReference>
<dbReference type="InterPro" id="IPR003697">
    <property type="entry name" value="Maf-like"/>
</dbReference>
<dbReference type="PANTHER" id="PTHR43213:SF5">
    <property type="entry name" value="BIFUNCTIONAL DTTP_UTP PYROPHOSPHATASE_METHYLTRANSFERASE PROTEIN-RELATED"/>
    <property type="match status" value="1"/>
</dbReference>
<dbReference type="GO" id="GO:0047429">
    <property type="term" value="F:nucleoside triphosphate diphosphatase activity"/>
    <property type="evidence" value="ECO:0007669"/>
    <property type="project" value="InterPro"/>
</dbReference>